<dbReference type="PANTHER" id="PTHR47326">
    <property type="entry name" value="TRANSPOSABLE ELEMENT TC3 TRANSPOSASE-LIKE PROTEIN"/>
    <property type="match status" value="1"/>
</dbReference>
<sequence>QDLLVILEDMPLNLIREMWYQHYGCPAHYGRSVRVWLVNSFPNKWIVRGGPVPWSARSPDLTPMDFYVWGAYEDFNLQ</sequence>
<dbReference type="AlphaFoldDB" id="A0A921ZV63"/>
<comment type="caution">
    <text evidence="1">The sequence shown here is derived from an EMBL/GenBank/DDBJ whole genome shotgun (WGS) entry which is preliminary data.</text>
</comment>
<evidence type="ECO:0000313" key="2">
    <source>
        <dbReference type="Proteomes" id="UP000791440"/>
    </source>
</evidence>
<name>A0A921ZV63_MANSE</name>
<protein>
    <submittedName>
        <fullName evidence="1">Uncharacterized protein</fullName>
    </submittedName>
</protein>
<organism evidence="1 2">
    <name type="scientific">Manduca sexta</name>
    <name type="common">Tobacco hawkmoth</name>
    <name type="synonym">Tobacco hornworm</name>
    <dbReference type="NCBI Taxonomy" id="7130"/>
    <lineage>
        <taxon>Eukaryota</taxon>
        <taxon>Metazoa</taxon>
        <taxon>Ecdysozoa</taxon>
        <taxon>Arthropoda</taxon>
        <taxon>Hexapoda</taxon>
        <taxon>Insecta</taxon>
        <taxon>Pterygota</taxon>
        <taxon>Neoptera</taxon>
        <taxon>Endopterygota</taxon>
        <taxon>Lepidoptera</taxon>
        <taxon>Glossata</taxon>
        <taxon>Ditrysia</taxon>
        <taxon>Bombycoidea</taxon>
        <taxon>Sphingidae</taxon>
        <taxon>Sphinginae</taxon>
        <taxon>Sphingini</taxon>
        <taxon>Manduca</taxon>
    </lineage>
</organism>
<keyword evidence="2" id="KW-1185">Reference proteome</keyword>
<dbReference type="PANTHER" id="PTHR47326:SF1">
    <property type="entry name" value="HTH PSQ-TYPE DOMAIN-CONTAINING PROTEIN"/>
    <property type="match status" value="1"/>
</dbReference>
<feature type="non-terminal residue" evidence="1">
    <location>
        <position position="1"/>
    </location>
</feature>
<evidence type="ECO:0000313" key="1">
    <source>
        <dbReference type="EMBL" id="KAG6463793.1"/>
    </source>
</evidence>
<dbReference type="EMBL" id="JH669035">
    <property type="protein sequence ID" value="KAG6463793.1"/>
    <property type="molecule type" value="Genomic_DNA"/>
</dbReference>
<gene>
    <name evidence="1" type="ORF">O3G_MSEX014077</name>
</gene>
<dbReference type="Proteomes" id="UP000791440">
    <property type="component" value="Unassembled WGS sequence"/>
</dbReference>
<reference evidence="1" key="1">
    <citation type="journal article" date="2016" name="Insect Biochem. Mol. Biol.">
        <title>Multifaceted biological insights from a draft genome sequence of the tobacco hornworm moth, Manduca sexta.</title>
        <authorList>
            <person name="Kanost M.R."/>
            <person name="Arrese E.L."/>
            <person name="Cao X."/>
            <person name="Chen Y.R."/>
            <person name="Chellapilla S."/>
            <person name="Goldsmith M.R."/>
            <person name="Grosse-Wilde E."/>
            <person name="Heckel D.G."/>
            <person name="Herndon N."/>
            <person name="Jiang H."/>
            <person name="Papanicolaou A."/>
            <person name="Qu J."/>
            <person name="Soulages J.L."/>
            <person name="Vogel H."/>
            <person name="Walters J."/>
            <person name="Waterhouse R.M."/>
            <person name="Ahn S.J."/>
            <person name="Almeida F.C."/>
            <person name="An C."/>
            <person name="Aqrawi P."/>
            <person name="Bretschneider A."/>
            <person name="Bryant W.B."/>
            <person name="Bucks S."/>
            <person name="Chao H."/>
            <person name="Chevignon G."/>
            <person name="Christen J.M."/>
            <person name="Clarke D.F."/>
            <person name="Dittmer N.T."/>
            <person name="Ferguson L.C.F."/>
            <person name="Garavelou S."/>
            <person name="Gordon K.H.J."/>
            <person name="Gunaratna R.T."/>
            <person name="Han Y."/>
            <person name="Hauser F."/>
            <person name="He Y."/>
            <person name="Heidel-Fischer H."/>
            <person name="Hirsh A."/>
            <person name="Hu Y."/>
            <person name="Jiang H."/>
            <person name="Kalra D."/>
            <person name="Klinner C."/>
            <person name="Konig C."/>
            <person name="Kovar C."/>
            <person name="Kroll A.R."/>
            <person name="Kuwar S.S."/>
            <person name="Lee S.L."/>
            <person name="Lehman R."/>
            <person name="Li K."/>
            <person name="Li Z."/>
            <person name="Liang H."/>
            <person name="Lovelace S."/>
            <person name="Lu Z."/>
            <person name="Mansfield J.H."/>
            <person name="McCulloch K.J."/>
            <person name="Mathew T."/>
            <person name="Morton B."/>
            <person name="Muzny D.M."/>
            <person name="Neunemann D."/>
            <person name="Ongeri F."/>
            <person name="Pauchet Y."/>
            <person name="Pu L.L."/>
            <person name="Pyrousis I."/>
            <person name="Rao X.J."/>
            <person name="Redding A."/>
            <person name="Roesel C."/>
            <person name="Sanchez-Gracia A."/>
            <person name="Schaack S."/>
            <person name="Shukla A."/>
            <person name="Tetreau G."/>
            <person name="Wang Y."/>
            <person name="Xiong G.H."/>
            <person name="Traut W."/>
            <person name="Walsh T.K."/>
            <person name="Worley K.C."/>
            <person name="Wu D."/>
            <person name="Wu W."/>
            <person name="Wu Y.Q."/>
            <person name="Zhang X."/>
            <person name="Zou Z."/>
            <person name="Zucker H."/>
            <person name="Briscoe A.D."/>
            <person name="Burmester T."/>
            <person name="Clem R.J."/>
            <person name="Feyereisen R."/>
            <person name="Grimmelikhuijzen C.J.P."/>
            <person name="Hamodrakas S.J."/>
            <person name="Hansson B.S."/>
            <person name="Huguet E."/>
            <person name="Jermiin L.S."/>
            <person name="Lan Q."/>
            <person name="Lehman H.K."/>
            <person name="Lorenzen M."/>
            <person name="Merzendorfer H."/>
            <person name="Michalopoulos I."/>
            <person name="Morton D.B."/>
            <person name="Muthukrishnan S."/>
            <person name="Oakeshott J.G."/>
            <person name="Palmer W."/>
            <person name="Park Y."/>
            <person name="Passarelli A.L."/>
            <person name="Rozas J."/>
            <person name="Schwartz L.M."/>
            <person name="Smith W."/>
            <person name="Southgate A."/>
            <person name="Vilcinskas A."/>
            <person name="Vogt R."/>
            <person name="Wang P."/>
            <person name="Werren J."/>
            <person name="Yu X.Q."/>
            <person name="Zhou J.J."/>
            <person name="Brown S.J."/>
            <person name="Scherer S.E."/>
            <person name="Richards S."/>
            <person name="Blissard G.W."/>
        </authorList>
    </citation>
    <scope>NUCLEOTIDE SEQUENCE</scope>
</reference>
<reference evidence="1" key="2">
    <citation type="submission" date="2020-12" db="EMBL/GenBank/DDBJ databases">
        <authorList>
            <person name="Kanost M."/>
        </authorList>
    </citation>
    <scope>NUCLEOTIDE SEQUENCE</scope>
</reference>
<proteinExistence type="predicted"/>
<accession>A0A921ZV63</accession>